<dbReference type="InterPro" id="IPR009050">
    <property type="entry name" value="Globin-like_sf"/>
</dbReference>
<keyword evidence="4" id="KW-0479">Metal-binding</keyword>
<dbReference type="GO" id="GO:0046872">
    <property type="term" value="F:metal ion binding"/>
    <property type="evidence" value="ECO:0007669"/>
    <property type="project" value="UniProtKB-KW"/>
</dbReference>
<protein>
    <submittedName>
        <fullName evidence="7">Globin</fullName>
    </submittedName>
</protein>
<organism evidence="7 8">
    <name type="scientific">Halobacteriovorax marinus</name>
    <dbReference type="NCBI Taxonomy" id="97084"/>
    <lineage>
        <taxon>Bacteria</taxon>
        <taxon>Pseudomonadati</taxon>
        <taxon>Bdellovibrionota</taxon>
        <taxon>Bacteriovoracia</taxon>
        <taxon>Bacteriovoracales</taxon>
        <taxon>Halobacteriovoraceae</taxon>
        <taxon>Halobacteriovorax</taxon>
    </lineage>
</organism>
<dbReference type="GO" id="GO:0005344">
    <property type="term" value="F:oxygen carrier activity"/>
    <property type="evidence" value="ECO:0007669"/>
    <property type="project" value="InterPro"/>
</dbReference>
<dbReference type="GO" id="GO:0020037">
    <property type="term" value="F:heme binding"/>
    <property type="evidence" value="ECO:0007669"/>
    <property type="project" value="InterPro"/>
</dbReference>
<evidence type="ECO:0000256" key="1">
    <source>
        <dbReference type="ARBA" id="ARBA00001971"/>
    </source>
</evidence>
<dbReference type="AlphaFoldDB" id="A0A1Y5F9N0"/>
<comment type="cofactor">
    <cofactor evidence="1">
        <name>heme</name>
        <dbReference type="ChEBI" id="CHEBI:30413"/>
    </cofactor>
</comment>
<evidence type="ECO:0000313" key="7">
    <source>
        <dbReference type="EMBL" id="OUR97485.1"/>
    </source>
</evidence>
<dbReference type="Proteomes" id="UP000196531">
    <property type="component" value="Unassembled WGS sequence"/>
</dbReference>
<dbReference type="SUPFAM" id="SSF46458">
    <property type="entry name" value="Globin-like"/>
    <property type="match status" value="1"/>
</dbReference>
<evidence type="ECO:0000256" key="3">
    <source>
        <dbReference type="ARBA" id="ARBA00022617"/>
    </source>
</evidence>
<comment type="caution">
    <text evidence="7">The sequence shown here is derived from an EMBL/GenBank/DDBJ whole genome shotgun (WGS) entry which is preliminary data.</text>
</comment>
<evidence type="ECO:0000256" key="5">
    <source>
        <dbReference type="ARBA" id="ARBA00023004"/>
    </source>
</evidence>
<evidence type="ECO:0000256" key="6">
    <source>
        <dbReference type="ARBA" id="ARBA00034496"/>
    </source>
</evidence>
<comment type="similarity">
    <text evidence="6">Belongs to the truncated hemoglobin family. Group II subfamily.</text>
</comment>
<name>A0A1Y5F9N0_9BACT</name>
<dbReference type="InterPro" id="IPR044203">
    <property type="entry name" value="GlbO/GLB3-like"/>
</dbReference>
<dbReference type="EMBL" id="MAAO01000006">
    <property type="protein sequence ID" value="OUR97485.1"/>
    <property type="molecule type" value="Genomic_DNA"/>
</dbReference>
<proteinExistence type="inferred from homology"/>
<dbReference type="InterPro" id="IPR012292">
    <property type="entry name" value="Globin/Proto"/>
</dbReference>
<dbReference type="PANTHER" id="PTHR47366">
    <property type="entry name" value="TWO-ON-TWO HEMOGLOBIN-3"/>
    <property type="match status" value="1"/>
</dbReference>
<keyword evidence="5" id="KW-0408">Iron</keyword>
<dbReference type="CDD" id="cd14773">
    <property type="entry name" value="TrHb2_PhHbO-like_O"/>
    <property type="match status" value="1"/>
</dbReference>
<keyword evidence="3" id="KW-0349">Heme</keyword>
<dbReference type="InterPro" id="IPR001486">
    <property type="entry name" value="Hemoglobin_trunc"/>
</dbReference>
<dbReference type="PROSITE" id="PS01213">
    <property type="entry name" value="GLOBIN_FAM_2"/>
    <property type="match status" value="1"/>
</dbReference>
<accession>A0A1Y5F9N0</accession>
<evidence type="ECO:0000256" key="4">
    <source>
        <dbReference type="ARBA" id="ARBA00022723"/>
    </source>
</evidence>
<dbReference type="Gene3D" id="1.10.490.10">
    <property type="entry name" value="Globins"/>
    <property type="match status" value="1"/>
</dbReference>
<dbReference type="Pfam" id="PF01152">
    <property type="entry name" value="Bac_globin"/>
    <property type="match status" value="1"/>
</dbReference>
<dbReference type="InterPro" id="IPR019795">
    <property type="entry name" value="Globin_bac-like_CS"/>
</dbReference>
<evidence type="ECO:0000313" key="8">
    <source>
        <dbReference type="Proteomes" id="UP000196531"/>
    </source>
</evidence>
<keyword evidence="2" id="KW-0813">Transport</keyword>
<sequence>MFSKILSIFPKKLKEEDITPYLLIGEEKGIRKLVDRFYHYMGTLSEAKRCRDLHIGDIEPIKEKLFMFLSGWLGGPSLYIEKFGHPKMRRRHFPFEIGIIEKDEWLLCMRKAMDDMKLIAEFDQYLWKSFTDFSEHMRNKD</sequence>
<dbReference type="GO" id="GO:0019825">
    <property type="term" value="F:oxygen binding"/>
    <property type="evidence" value="ECO:0007669"/>
    <property type="project" value="InterPro"/>
</dbReference>
<evidence type="ECO:0000256" key="2">
    <source>
        <dbReference type="ARBA" id="ARBA00022448"/>
    </source>
</evidence>
<gene>
    <name evidence="7" type="ORF">A9Q84_12120</name>
</gene>
<dbReference type="PANTHER" id="PTHR47366:SF1">
    <property type="entry name" value="TWO-ON-TWO HEMOGLOBIN-3"/>
    <property type="match status" value="1"/>
</dbReference>
<reference evidence="8" key="1">
    <citation type="journal article" date="2017" name="Proc. Natl. Acad. Sci. U.S.A.">
        <title>Simulation of Deepwater Horizon oil plume reveals substrate specialization within a complex community of hydrocarbon-degraders.</title>
        <authorList>
            <person name="Hu P."/>
            <person name="Dubinsky E.A."/>
            <person name="Probst A.J."/>
            <person name="Wang J."/>
            <person name="Sieber C.M.K."/>
            <person name="Tom L.M."/>
            <person name="Gardinali P."/>
            <person name="Banfield J.F."/>
            <person name="Atlas R.M."/>
            <person name="Andersen G.L."/>
        </authorList>
    </citation>
    <scope>NUCLEOTIDE SEQUENCE [LARGE SCALE GENOMIC DNA]</scope>
</reference>